<evidence type="ECO:0000313" key="4">
    <source>
        <dbReference type="EMBL" id="MBB3966601.1"/>
    </source>
</evidence>
<name>A0A7W6CUE0_9HYPH</name>
<dbReference type="InterPro" id="IPR028087">
    <property type="entry name" value="Tad_N"/>
</dbReference>
<dbReference type="Pfam" id="PF09977">
    <property type="entry name" value="Tad_C"/>
    <property type="match status" value="1"/>
</dbReference>
<organism evidence="4 5">
    <name type="scientific">Rhizobium metallidurans</name>
    <dbReference type="NCBI Taxonomy" id="1265931"/>
    <lineage>
        <taxon>Bacteria</taxon>
        <taxon>Pseudomonadati</taxon>
        <taxon>Pseudomonadota</taxon>
        <taxon>Alphaproteobacteria</taxon>
        <taxon>Hyphomicrobiales</taxon>
        <taxon>Rhizobiaceae</taxon>
        <taxon>Rhizobium/Agrobacterium group</taxon>
        <taxon>Rhizobium</taxon>
    </lineage>
</organism>
<dbReference type="RefSeq" id="WP_183902076.1">
    <property type="nucleotide sequence ID" value="NZ_JACIDW010000019.1"/>
</dbReference>
<comment type="caution">
    <text evidence="4">The sequence shown here is derived from an EMBL/GenBank/DDBJ whole genome shotgun (WGS) entry which is preliminary data.</text>
</comment>
<dbReference type="InterPro" id="IPR018705">
    <property type="entry name" value="DUF2134_membrane"/>
</dbReference>
<feature type="domain" description="Putative Flp pilus-assembly TadG-like N-terminal" evidence="3">
    <location>
        <begin position="18"/>
        <end position="65"/>
    </location>
</feature>
<dbReference type="EMBL" id="JACIDW010000019">
    <property type="protein sequence ID" value="MBB3966601.1"/>
    <property type="molecule type" value="Genomic_DNA"/>
</dbReference>
<feature type="transmembrane region" description="Helical" evidence="1">
    <location>
        <begin position="20"/>
        <end position="44"/>
    </location>
</feature>
<dbReference type="AlphaFoldDB" id="A0A7W6CUE0"/>
<proteinExistence type="predicted"/>
<dbReference type="Proteomes" id="UP000582090">
    <property type="component" value="Unassembled WGS sequence"/>
</dbReference>
<dbReference type="Pfam" id="PF13400">
    <property type="entry name" value="Tad"/>
    <property type="match status" value="1"/>
</dbReference>
<evidence type="ECO:0000313" key="5">
    <source>
        <dbReference type="Proteomes" id="UP000582090"/>
    </source>
</evidence>
<keyword evidence="1" id="KW-0472">Membrane</keyword>
<keyword evidence="1" id="KW-0812">Transmembrane</keyword>
<gene>
    <name evidence="4" type="ORF">GGQ67_004289</name>
</gene>
<keyword evidence="5" id="KW-1185">Reference proteome</keyword>
<evidence type="ECO:0000256" key="1">
    <source>
        <dbReference type="SAM" id="Phobius"/>
    </source>
</evidence>
<accession>A0A7W6CUE0</accession>
<evidence type="ECO:0000259" key="2">
    <source>
        <dbReference type="Pfam" id="PF09977"/>
    </source>
</evidence>
<protein>
    <submittedName>
        <fullName evidence="4">Putative membrane protein</fullName>
    </submittedName>
</protein>
<evidence type="ECO:0000259" key="3">
    <source>
        <dbReference type="Pfam" id="PF13400"/>
    </source>
</evidence>
<feature type="domain" description="DUF2134" evidence="2">
    <location>
        <begin position="90"/>
        <end position="170"/>
    </location>
</feature>
<sequence length="579" mass="59579">MKAGVRRYLAGLCVRRDGNIAIMAALSAPLIISTLALGIDFGAMTLQQRRLQQLSDIGAIVAASDINNAAGNLVTNFQQNGLNVAVKSGVAYATSSGTKLLNAAQLGTFDAVVQYTPGIYLADPTVPPEQRFVAGTQPYDAVKVAIQQKAQLTFAAAIIPPPTLSATGTASASKLAAFSVGSRLASLNGGLLNAILGGLLGTTVSLKAVDYDALASANIDLLSYLDLLATRLNLTAGTYEELLATDISYPRLLDTLAATQGLTPSVSKAITSLSKGLGTTQIKVKLQNLLSLGSVGERMIGSGSHLLLEASALDIISASAFAANQGKQVGVNLAGTVPGLTSVTLKIAIGERPKGIASNAIGTTGSAVRTAQIRIAIEAGVTGLSAIAGIKLRVPLYVEAAYAEAKLANFACLGGGPKSASIGVDVVPGVAEIALGDVDPTAMANFGTKPRVTSATIIDALLLKVNALADINLTNTSKTRLTFQPNDITNKTIKNVSTRDTLTSAVQSLIAGTDIQIQLLVLTLGTNKAVMQAIADTLSSVTAPLDEVLYNTLLMLGIKIGEADVRFTDARCQQSVLVQ</sequence>
<reference evidence="4 5" key="1">
    <citation type="submission" date="2020-08" db="EMBL/GenBank/DDBJ databases">
        <title>Genomic Encyclopedia of Type Strains, Phase IV (KMG-IV): sequencing the most valuable type-strain genomes for metagenomic binning, comparative biology and taxonomic classification.</title>
        <authorList>
            <person name="Goeker M."/>
        </authorList>
    </citation>
    <scope>NUCLEOTIDE SEQUENCE [LARGE SCALE GENOMIC DNA]</scope>
    <source>
        <strain evidence="4 5">DSM 26575</strain>
    </source>
</reference>
<keyword evidence="1" id="KW-1133">Transmembrane helix</keyword>